<dbReference type="SUPFAM" id="SSF48498">
    <property type="entry name" value="Tetracyclin repressor-like, C-terminal domain"/>
    <property type="match status" value="1"/>
</dbReference>
<dbReference type="InterPro" id="IPR039538">
    <property type="entry name" value="BetI_C"/>
</dbReference>
<dbReference type="Gene3D" id="1.10.357.10">
    <property type="entry name" value="Tetracycline Repressor, domain 2"/>
    <property type="match status" value="1"/>
</dbReference>
<gene>
    <name evidence="2" type="ORF">ADK38_43750</name>
</gene>
<dbReference type="EMBL" id="LGUT01004288">
    <property type="protein sequence ID" value="KOG55296.1"/>
    <property type="molecule type" value="Genomic_DNA"/>
</dbReference>
<comment type="caution">
    <text evidence="2">The sequence shown here is derived from an EMBL/GenBank/DDBJ whole genome shotgun (WGS) entry which is preliminary data.</text>
</comment>
<protein>
    <submittedName>
        <fullName evidence="2">TetR family transcriptional regulator</fullName>
    </submittedName>
</protein>
<keyword evidence="3" id="KW-1185">Reference proteome</keyword>
<sequence>PPRLISEAADGPAVLVDARREARALLALADGLTTHVLIGHLTPGEAQDVLHAHLENLWERPGRRPES</sequence>
<evidence type="ECO:0000313" key="3">
    <source>
        <dbReference type="Proteomes" id="UP000037020"/>
    </source>
</evidence>
<name>A0ABR5ISP4_9ACTN</name>
<feature type="non-terminal residue" evidence="2">
    <location>
        <position position="1"/>
    </location>
</feature>
<feature type="domain" description="BetI-type transcriptional repressor C-terminal" evidence="1">
    <location>
        <begin position="14"/>
        <end position="58"/>
    </location>
</feature>
<dbReference type="Pfam" id="PF13977">
    <property type="entry name" value="TetR_C_6"/>
    <property type="match status" value="1"/>
</dbReference>
<accession>A0ABR5ISP4</accession>
<organism evidence="2 3">
    <name type="scientific">Streptomyces varsoviensis</name>
    <dbReference type="NCBI Taxonomy" id="67373"/>
    <lineage>
        <taxon>Bacteria</taxon>
        <taxon>Bacillati</taxon>
        <taxon>Actinomycetota</taxon>
        <taxon>Actinomycetes</taxon>
        <taxon>Kitasatosporales</taxon>
        <taxon>Streptomycetaceae</taxon>
        <taxon>Streptomyces</taxon>
    </lineage>
</organism>
<proteinExistence type="predicted"/>
<dbReference type="InterPro" id="IPR036271">
    <property type="entry name" value="Tet_transcr_reg_TetR-rel_C_sf"/>
</dbReference>
<reference evidence="2 3" key="1">
    <citation type="submission" date="2015-07" db="EMBL/GenBank/DDBJ databases">
        <authorList>
            <person name="Ju K.-S."/>
            <person name="Doroghazi J.R."/>
            <person name="Metcalf W.W."/>
        </authorList>
    </citation>
    <scope>NUCLEOTIDE SEQUENCE [LARGE SCALE GENOMIC DNA]</scope>
    <source>
        <strain evidence="2 3">NRRL B-3589</strain>
    </source>
</reference>
<evidence type="ECO:0000259" key="1">
    <source>
        <dbReference type="Pfam" id="PF13977"/>
    </source>
</evidence>
<evidence type="ECO:0000313" key="2">
    <source>
        <dbReference type="EMBL" id="KOG55296.1"/>
    </source>
</evidence>
<dbReference type="Proteomes" id="UP000037020">
    <property type="component" value="Unassembled WGS sequence"/>
</dbReference>